<comment type="caution">
    <text evidence="2">The sequence shown here is derived from an EMBL/GenBank/DDBJ whole genome shotgun (WGS) entry which is preliminary data.</text>
</comment>
<protein>
    <submittedName>
        <fullName evidence="2">UPF0739 protein C1orf74</fullName>
    </submittedName>
</protein>
<comment type="similarity">
    <text evidence="1">Belongs to the UPF0739 family.</text>
</comment>
<dbReference type="STRING" id="299123.ENSLSDP00000007368"/>
<dbReference type="InterPro" id="IPR027850">
    <property type="entry name" value="DUF4504"/>
</dbReference>
<dbReference type="EMBL" id="MUZQ01000325">
    <property type="protein sequence ID" value="OWK52729.1"/>
    <property type="molecule type" value="Genomic_DNA"/>
</dbReference>
<dbReference type="Proteomes" id="UP000197619">
    <property type="component" value="Unassembled WGS sequence"/>
</dbReference>
<keyword evidence="3" id="KW-1185">Reference proteome</keyword>
<accession>A0A218UG63</accession>
<name>A0A218UG63_9PASE</name>
<gene>
    <name evidence="2" type="ORF">RLOC_00001313</name>
</gene>
<evidence type="ECO:0000313" key="2">
    <source>
        <dbReference type="EMBL" id="OWK52729.1"/>
    </source>
</evidence>
<proteinExistence type="inferred from homology"/>
<evidence type="ECO:0000313" key="3">
    <source>
        <dbReference type="Proteomes" id="UP000197619"/>
    </source>
</evidence>
<evidence type="ECO:0000256" key="1">
    <source>
        <dbReference type="ARBA" id="ARBA00007065"/>
    </source>
</evidence>
<dbReference type="Pfam" id="PF14953">
    <property type="entry name" value="DUF4504"/>
    <property type="match status" value="1"/>
</dbReference>
<organism evidence="2 3">
    <name type="scientific">Lonchura striata</name>
    <name type="common">white-rumped munia</name>
    <dbReference type="NCBI Taxonomy" id="40157"/>
    <lineage>
        <taxon>Eukaryota</taxon>
        <taxon>Metazoa</taxon>
        <taxon>Chordata</taxon>
        <taxon>Craniata</taxon>
        <taxon>Vertebrata</taxon>
        <taxon>Euteleostomi</taxon>
        <taxon>Archelosauria</taxon>
        <taxon>Archosauria</taxon>
        <taxon>Dinosauria</taxon>
        <taxon>Saurischia</taxon>
        <taxon>Theropoda</taxon>
        <taxon>Coelurosauria</taxon>
        <taxon>Aves</taxon>
        <taxon>Neognathae</taxon>
        <taxon>Neoaves</taxon>
        <taxon>Telluraves</taxon>
        <taxon>Australaves</taxon>
        <taxon>Passeriformes</taxon>
        <taxon>Passeroidea</taxon>
        <taxon>Estrildidae</taxon>
        <taxon>Estrildinae</taxon>
        <taxon>Lonchura</taxon>
    </lineage>
</organism>
<sequence length="303" mass="31305">MAAGPVPVPLPVAGPVPAPGPLPVPLLVAAAREAQGPGRRRRLPAARALQAAGEVLAVAAGLKPALLWECGPAGAAELRRYLQRLRAAGLAAARLHVLALGGSALVLRPGPALARLLRARPAPLLDVSAARGRPALLGPAAARALRRRLAALLGRLRDAEAAAAEPVTASEAAAGEWGPCAAAGALLGYPAVYTFAEGAENCLALTPLRVFTAQAACPRIRDGLRVRLCSFSVPESLCAPLRDALDAWCRELRQAFGAQTDFVDLRISSEVVSLPAILCCLGPACLRIAPCKVSVYLQWAAED</sequence>
<dbReference type="PANTHER" id="PTHR31366:SF2">
    <property type="entry name" value="UPF0739 PROTEIN C1ORF74"/>
    <property type="match status" value="1"/>
</dbReference>
<reference evidence="2 3" key="1">
    <citation type="submission" date="2017-05" db="EMBL/GenBank/DDBJ databases">
        <title>Genome of assembly of the Bengalese finch, Lonchura striata domestica.</title>
        <authorList>
            <person name="Colquitt B.M."/>
            <person name="Brainard M.S."/>
        </authorList>
    </citation>
    <scope>NUCLEOTIDE SEQUENCE [LARGE SCALE GENOMIC DNA]</scope>
    <source>
        <strain evidence="2">White83orange57</strain>
    </source>
</reference>
<dbReference type="PANTHER" id="PTHR31366">
    <property type="entry name" value="UPF0739 PROTEIN C1ORF74"/>
    <property type="match status" value="1"/>
</dbReference>
<dbReference type="AlphaFoldDB" id="A0A218UG63"/>